<reference evidence="1 2" key="1">
    <citation type="submission" date="2017-05" db="EMBL/GenBank/DDBJ databases">
        <authorList>
            <person name="Varghese N."/>
            <person name="Submissions S."/>
        </authorList>
    </citation>
    <scope>NUCLEOTIDE SEQUENCE [LARGE SCALE GENOMIC DNA]</scope>
    <source>
        <strain evidence="1 2">DSM 29734</strain>
    </source>
</reference>
<protein>
    <submittedName>
        <fullName evidence="1">Uncharacterized protein</fullName>
    </submittedName>
</protein>
<name>A0ABY1N7U4_9RHOB</name>
<dbReference type="EMBL" id="FXTY01000001">
    <property type="protein sequence ID" value="SMP02771.1"/>
    <property type="molecule type" value="Genomic_DNA"/>
</dbReference>
<gene>
    <name evidence="1" type="ORF">SAMN06265373_101304</name>
</gene>
<proteinExistence type="predicted"/>
<accession>A0ABY1N7U4</accession>
<comment type="caution">
    <text evidence="1">The sequence shown here is derived from an EMBL/GenBank/DDBJ whole genome shotgun (WGS) entry which is preliminary data.</text>
</comment>
<evidence type="ECO:0000313" key="2">
    <source>
        <dbReference type="Proteomes" id="UP001157961"/>
    </source>
</evidence>
<dbReference type="Proteomes" id="UP001157961">
    <property type="component" value="Unassembled WGS sequence"/>
</dbReference>
<sequence length="108" mass="11883">MGNVTSIYIGLEFNLVRVLQMCMAKERGRRHAPAFREVLAALSRGQNQVWSYAGLTNDVEVRPIGVAGDILIAILVDHQDVMFAIAARTGLTVRNGQHRLHGNHHAGL</sequence>
<organism evidence="1 2">
    <name type="scientific">Shimia sagamensis</name>
    <dbReference type="NCBI Taxonomy" id="1566352"/>
    <lineage>
        <taxon>Bacteria</taxon>
        <taxon>Pseudomonadati</taxon>
        <taxon>Pseudomonadota</taxon>
        <taxon>Alphaproteobacteria</taxon>
        <taxon>Rhodobacterales</taxon>
        <taxon>Roseobacteraceae</taxon>
    </lineage>
</organism>
<keyword evidence="2" id="KW-1185">Reference proteome</keyword>
<evidence type="ECO:0000313" key="1">
    <source>
        <dbReference type="EMBL" id="SMP02771.1"/>
    </source>
</evidence>